<name>A0A645I351_9ZZZZ</name>
<reference evidence="2" key="1">
    <citation type="submission" date="2019-08" db="EMBL/GenBank/DDBJ databases">
        <authorList>
            <person name="Kucharzyk K."/>
            <person name="Murdoch R.W."/>
            <person name="Higgins S."/>
            <person name="Loffler F."/>
        </authorList>
    </citation>
    <scope>NUCLEOTIDE SEQUENCE</scope>
</reference>
<feature type="transmembrane region" description="Helical" evidence="1">
    <location>
        <begin position="47"/>
        <end position="66"/>
    </location>
</feature>
<protein>
    <submittedName>
        <fullName evidence="2">Uncharacterized protein</fullName>
    </submittedName>
</protein>
<sequence>MLNCIFLMSVIIECKILITLNSFSVFINRHPIDTDYFITNMHFRILAHSYIITTINIHCIYIANIFKGIR</sequence>
<keyword evidence="1" id="KW-0472">Membrane</keyword>
<organism evidence="2">
    <name type="scientific">bioreactor metagenome</name>
    <dbReference type="NCBI Taxonomy" id="1076179"/>
    <lineage>
        <taxon>unclassified sequences</taxon>
        <taxon>metagenomes</taxon>
        <taxon>ecological metagenomes</taxon>
    </lineage>
</organism>
<keyword evidence="1" id="KW-1133">Transmembrane helix</keyword>
<accession>A0A645I351</accession>
<dbReference type="EMBL" id="VSSQ01105811">
    <property type="protein sequence ID" value="MPN45715.1"/>
    <property type="molecule type" value="Genomic_DNA"/>
</dbReference>
<evidence type="ECO:0000256" key="1">
    <source>
        <dbReference type="SAM" id="Phobius"/>
    </source>
</evidence>
<evidence type="ECO:0000313" key="2">
    <source>
        <dbReference type="EMBL" id="MPN45715.1"/>
    </source>
</evidence>
<gene>
    <name evidence="2" type="ORF">SDC9_193285</name>
</gene>
<dbReference type="AlphaFoldDB" id="A0A645I351"/>
<keyword evidence="1" id="KW-0812">Transmembrane</keyword>
<comment type="caution">
    <text evidence="2">The sequence shown here is derived from an EMBL/GenBank/DDBJ whole genome shotgun (WGS) entry which is preliminary data.</text>
</comment>
<proteinExistence type="predicted"/>
<feature type="transmembrane region" description="Helical" evidence="1">
    <location>
        <begin position="5"/>
        <end position="27"/>
    </location>
</feature>